<gene>
    <name evidence="4" type="ORF">WICPIJ_004213</name>
</gene>
<evidence type="ECO:0000256" key="1">
    <source>
        <dbReference type="PROSITE-ProRule" id="PRU00023"/>
    </source>
</evidence>
<dbReference type="PROSITE" id="PS51126">
    <property type="entry name" value="DILUTE"/>
    <property type="match status" value="1"/>
</dbReference>
<proteinExistence type="predicted"/>
<reference evidence="4" key="1">
    <citation type="journal article" date="2021" name="Open Biol.">
        <title>Shared evolutionary footprints suggest mitochondrial oxidative damage underlies multiple complex I losses in fungi.</title>
        <authorList>
            <person name="Schikora-Tamarit M.A."/>
            <person name="Marcet-Houben M."/>
            <person name="Nosek J."/>
            <person name="Gabaldon T."/>
        </authorList>
    </citation>
    <scope>NUCLEOTIDE SEQUENCE</scope>
    <source>
        <strain evidence="4">CBS2887</strain>
    </source>
</reference>
<dbReference type="OrthoDB" id="426293at2759"/>
<dbReference type="Gene3D" id="1.25.40.20">
    <property type="entry name" value="Ankyrin repeat-containing domain"/>
    <property type="match status" value="1"/>
</dbReference>
<protein>
    <recommendedName>
        <fullName evidence="3">Dilute domain-containing protein</fullName>
    </recommendedName>
</protein>
<dbReference type="PANTHER" id="PTHR16027">
    <property type="entry name" value="DILUTE DOMAIN-CONTAINING PROTEIN YPR089W"/>
    <property type="match status" value="1"/>
</dbReference>
<dbReference type="PROSITE" id="PS50088">
    <property type="entry name" value="ANK_REPEAT"/>
    <property type="match status" value="1"/>
</dbReference>
<feature type="compositionally biased region" description="Acidic residues" evidence="2">
    <location>
        <begin position="806"/>
        <end position="817"/>
    </location>
</feature>
<dbReference type="InterPro" id="IPR052072">
    <property type="entry name" value="Vascular_dev_regulator"/>
</dbReference>
<dbReference type="Proteomes" id="UP000774326">
    <property type="component" value="Unassembled WGS sequence"/>
</dbReference>
<evidence type="ECO:0000313" key="4">
    <source>
        <dbReference type="EMBL" id="KAH3684818.1"/>
    </source>
</evidence>
<feature type="region of interest" description="Disordered" evidence="2">
    <location>
        <begin position="794"/>
        <end position="850"/>
    </location>
</feature>
<organism evidence="4 5">
    <name type="scientific">Wickerhamomyces pijperi</name>
    <name type="common">Yeast</name>
    <name type="synonym">Pichia pijperi</name>
    <dbReference type="NCBI Taxonomy" id="599730"/>
    <lineage>
        <taxon>Eukaryota</taxon>
        <taxon>Fungi</taxon>
        <taxon>Dikarya</taxon>
        <taxon>Ascomycota</taxon>
        <taxon>Saccharomycotina</taxon>
        <taxon>Saccharomycetes</taxon>
        <taxon>Phaffomycetales</taxon>
        <taxon>Wickerhamomycetaceae</taxon>
        <taxon>Wickerhamomyces</taxon>
    </lineage>
</organism>
<dbReference type="SUPFAM" id="SSF48403">
    <property type="entry name" value="Ankyrin repeat"/>
    <property type="match status" value="1"/>
</dbReference>
<accession>A0A9P8Q618</accession>
<comment type="caution">
    <text evidence="4">The sequence shown here is derived from an EMBL/GenBank/DDBJ whole genome shotgun (WGS) entry which is preliminary data.</text>
</comment>
<dbReference type="AlphaFoldDB" id="A0A9P8Q618"/>
<feature type="compositionally biased region" description="Polar residues" evidence="2">
    <location>
        <begin position="831"/>
        <end position="842"/>
    </location>
</feature>
<reference evidence="4" key="2">
    <citation type="submission" date="2021-01" db="EMBL/GenBank/DDBJ databases">
        <authorList>
            <person name="Schikora-Tamarit M.A."/>
        </authorList>
    </citation>
    <scope>NUCLEOTIDE SEQUENCE</scope>
    <source>
        <strain evidence="4">CBS2887</strain>
    </source>
</reference>
<dbReference type="InterPro" id="IPR002710">
    <property type="entry name" value="Dilute_dom"/>
</dbReference>
<dbReference type="SMART" id="SM01132">
    <property type="entry name" value="DIL"/>
    <property type="match status" value="1"/>
</dbReference>
<feature type="region of interest" description="Disordered" evidence="2">
    <location>
        <begin position="869"/>
        <end position="892"/>
    </location>
</feature>
<dbReference type="GO" id="GO:0051020">
    <property type="term" value="F:GTPase binding"/>
    <property type="evidence" value="ECO:0007669"/>
    <property type="project" value="TreeGrafter"/>
</dbReference>
<dbReference type="Pfam" id="PF12796">
    <property type="entry name" value="Ank_2"/>
    <property type="match status" value="1"/>
</dbReference>
<dbReference type="PROSITE" id="PS50297">
    <property type="entry name" value="ANK_REP_REGION"/>
    <property type="match status" value="1"/>
</dbReference>
<feature type="domain" description="Dilute" evidence="3">
    <location>
        <begin position="377"/>
        <end position="714"/>
    </location>
</feature>
<feature type="compositionally biased region" description="Basic and acidic residues" evidence="2">
    <location>
        <begin position="794"/>
        <end position="805"/>
    </location>
</feature>
<evidence type="ECO:0000313" key="5">
    <source>
        <dbReference type="Proteomes" id="UP000774326"/>
    </source>
</evidence>
<feature type="repeat" description="ANK" evidence="1">
    <location>
        <begin position="137"/>
        <end position="169"/>
    </location>
</feature>
<dbReference type="Pfam" id="PF01843">
    <property type="entry name" value="DIL"/>
    <property type="match status" value="1"/>
</dbReference>
<evidence type="ECO:0000259" key="3">
    <source>
        <dbReference type="PROSITE" id="PS51126"/>
    </source>
</evidence>
<dbReference type="PANTHER" id="PTHR16027:SF6">
    <property type="entry name" value="DILUTE DOMAIN-CONTAINING PROTEIN"/>
    <property type="match status" value="1"/>
</dbReference>
<keyword evidence="1" id="KW-0040">ANK repeat</keyword>
<keyword evidence="5" id="KW-1185">Reference proteome</keyword>
<dbReference type="InterPro" id="IPR036770">
    <property type="entry name" value="Ankyrin_rpt-contain_sf"/>
</dbReference>
<name>A0A9P8Q618_WICPI</name>
<evidence type="ECO:0000256" key="2">
    <source>
        <dbReference type="SAM" id="MobiDB-lite"/>
    </source>
</evidence>
<dbReference type="EMBL" id="JAEUBG010002305">
    <property type="protein sequence ID" value="KAH3684818.1"/>
    <property type="molecule type" value="Genomic_DNA"/>
</dbReference>
<dbReference type="SMART" id="SM00248">
    <property type="entry name" value="ANK"/>
    <property type="match status" value="2"/>
</dbReference>
<dbReference type="InterPro" id="IPR002110">
    <property type="entry name" value="Ankyrin_rpt"/>
</dbReference>
<sequence length="892" mass="101544">MDFNNWGNALNSINDSITANIPSDLSTLTSATDTKLLQIETAKRALQLYQSADSETQDVLIQICLATASNDQERLQTILQNPDNWKYLTEKDNSGVSPLIYSICFSSEDDSSIVETILSKSSSLSDSNIINEYDNVIGYTPLMWAVYLGKKDIITELLNHGADLNQANAKGTTVFDLLREHTDVYDYFEEHGLLKEQKTLADMNGGDDQKDNNDAFYRNTSIIGDTTTMEDDELLNNIKLKTAGWNTLDTKGNHGDDGFYQSSTIYNDSMSNENFDGEASSGNIASGSLFQDEFNFNKLLKNQYIIFSDYDIPLIIDLLFKLNDQYNHKVTYPAAILYQCVRYADHVKENDILVENFLSLAFTKLRATLTTTATGVSNVYHNGDIVSQSYWVSVLNFLYYYLLRDDGFFKRYPRVLQDLSVTLNALIIELTNSMKFRLESLIDDCLLNYTNIPEISSTLYKNDWNFFKKKSASAVNQNDKKSGSTSYDEIYQMLYPPSLKDQAKPSPIKIVQTLGALLYVLDLHQVHSMIAQETLSIVFHWLSSVIFNRMISHKKLLTRAKAIQIRLNLSILEDWARSNNRTPNTTASGTALPINFDLLKSHPLNLLPDGSSSLLVQGIMRYKGNESEPMDVAFYRRPLFHIVEWHFEPVWQLLQWLQCFTMITDEDGIISLVHSLTKLNERQLLKTIDKYRYAIDEEKFPKQLYKLLQVRSKQQDQNRRLYYLKNDELVQLNPDYQFPVILPIVQELIEQYGSTAGGLGGLHNKEKALSFQPFLPVAILDSIDEIHDQKTKEIANQTEHSHTNDVDQDDQYEDEENQEKNGQDGQGDPVSGTTSEFQNSNGLEYGSEFKEISKDDGLFQKLTVPESLARRGQWGGGSLGFNDDENTANPWY</sequence>